<dbReference type="Gene3D" id="2.30.38.10">
    <property type="entry name" value="Luciferase, Domain 3"/>
    <property type="match status" value="1"/>
</dbReference>
<dbReference type="PROSITE" id="PS00012">
    <property type="entry name" value="PHOSPHOPANTETHEINE"/>
    <property type="match status" value="1"/>
</dbReference>
<dbReference type="InterPro" id="IPR009081">
    <property type="entry name" value="PP-bd_ACP"/>
</dbReference>
<evidence type="ECO:0000256" key="1">
    <source>
        <dbReference type="ARBA" id="ARBA00001957"/>
    </source>
</evidence>
<keyword evidence="4" id="KW-0436">Ligase</keyword>
<dbReference type="InterPro" id="IPR045851">
    <property type="entry name" value="AMP-bd_C_sf"/>
</dbReference>
<dbReference type="PANTHER" id="PTHR44845">
    <property type="entry name" value="CARRIER DOMAIN-CONTAINING PROTEIN"/>
    <property type="match status" value="1"/>
</dbReference>
<feature type="domain" description="Carrier" evidence="5">
    <location>
        <begin position="986"/>
        <end position="1061"/>
    </location>
</feature>
<dbReference type="NCBIfam" id="TIGR01746">
    <property type="entry name" value="Thioester-redct"/>
    <property type="match status" value="1"/>
</dbReference>
<evidence type="ECO:0000313" key="6">
    <source>
        <dbReference type="EMBL" id="MBD2199771.1"/>
    </source>
</evidence>
<dbReference type="Gene3D" id="3.30.300.30">
    <property type="match status" value="1"/>
</dbReference>
<dbReference type="InterPro" id="IPR013120">
    <property type="entry name" value="FAR_NAD-bd"/>
</dbReference>
<dbReference type="SUPFAM" id="SSF51735">
    <property type="entry name" value="NAD(P)-binding Rossmann-fold domains"/>
    <property type="match status" value="1"/>
</dbReference>
<dbReference type="SUPFAM" id="SSF52777">
    <property type="entry name" value="CoA-dependent acyltransferases"/>
    <property type="match status" value="2"/>
</dbReference>
<dbReference type="SUPFAM" id="SSF47336">
    <property type="entry name" value="ACP-like"/>
    <property type="match status" value="1"/>
</dbReference>
<gene>
    <name evidence="6" type="ORF">H6G24_30575</name>
</gene>
<dbReference type="Pfam" id="PF00501">
    <property type="entry name" value="AMP-binding"/>
    <property type="match status" value="1"/>
</dbReference>
<dbReference type="CDD" id="cd05235">
    <property type="entry name" value="SDR_e1"/>
    <property type="match status" value="1"/>
</dbReference>
<dbReference type="Gene3D" id="3.40.50.980">
    <property type="match status" value="2"/>
</dbReference>
<dbReference type="PIRSF" id="PIRSF001617">
    <property type="entry name" value="Alpha-AR"/>
    <property type="match status" value="1"/>
</dbReference>
<dbReference type="SMART" id="SM00823">
    <property type="entry name" value="PKS_PP"/>
    <property type="match status" value="1"/>
</dbReference>
<dbReference type="Pfam" id="PF07993">
    <property type="entry name" value="NAD_binding_4"/>
    <property type="match status" value="1"/>
</dbReference>
<keyword evidence="3" id="KW-0597">Phosphoprotein</keyword>
<dbReference type="PROSITE" id="PS50075">
    <property type="entry name" value="CARRIER"/>
    <property type="match status" value="1"/>
</dbReference>
<dbReference type="InterPro" id="IPR036291">
    <property type="entry name" value="NAD(P)-bd_dom_sf"/>
</dbReference>
<evidence type="ECO:0000313" key="7">
    <source>
        <dbReference type="Proteomes" id="UP000658514"/>
    </source>
</evidence>
<dbReference type="Gene3D" id="3.40.50.720">
    <property type="entry name" value="NAD(P)-binding Rossmann-like Domain"/>
    <property type="match status" value="1"/>
</dbReference>
<dbReference type="InterPro" id="IPR036736">
    <property type="entry name" value="ACP-like_sf"/>
</dbReference>
<keyword evidence="2" id="KW-0596">Phosphopantetheine</keyword>
<evidence type="ECO:0000256" key="4">
    <source>
        <dbReference type="ARBA" id="ARBA00022598"/>
    </source>
</evidence>
<accession>A0ABR8AIJ0</accession>
<dbReference type="InterPro" id="IPR025110">
    <property type="entry name" value="AMP-bd_C"/>
</dbReference>
<evidence type="ECO:0000259" key="5">
    <source>
        <dbReference type="PROSITE" id="PS50075"/>
    </source>
</evidence>
<comment type="caution">
    <text evidence="6">The sequence shown here is derived from an EMBL/GenBank/DDBJ whole genome shotgun (WGS) entry which is preliminary data.</text>
</comment>
<dbReference type="SUPFAM" id="SSF56801">
    <property type="entry name" value="Acetyl-CoA synthetase-like"/>
    <property type="match status" value="1"/>
</dbReference>
<dbReference type="RefSeq" id="WP_190549561.1">
    <property type="nucleotide sequence ID" value="NZ_CAWPNO010000103.1"/>
</dbReference>
<dbReference type="InterPro" id="IPR023213">
    <property type="entry name" value="CAT-like_dom_sf"/>
</dbReference>
<evidence type="ECO:0000256" key="3">
    <source>
        <dbReference type="ARBA" id="ARBA00022553"/>
    </source>
</evidence>
<organism evidence="6 7">
    <name type="scientific">Calothrix parietina FACHB-288</name>
    <dbReference type="NCBI Taxonomy" id="2692896"/>
    <lineage>
        <taxon>Bacteria</taxon>
        <taxon>Bacillati</taxon>
        <taxon>Cyanobacteriota</taxon>
        <taxon>Cyanophyceae</taxon>
        <taxon>Nostocales</taxon>
        <taxon>Calotrichaceae</taxon>
        <taxon>Calothrix</taxon>
    </lineage>
</organism>
<dbReference type="InterPro" id="IPR006162">
    <property type="entry name" value="Ppantetheine_attach_site"/>
</dbReference>
<sequence length="1464" mass="164868">MKSEILEGFQLSPQQKRLWLLQQDSQIYVSQVAILLTGIVDIEVLQAATHKVVNRHEILRTSFHRRPGIKFPLQVINASSNVSWCCINLRNFKQQEQQLKIAELIEEERCLVSQSETADLVRFSLLSLADDRYILIISLPSLYADGWTMQNLVKEISLSYSLCLQGKDFTDEPVQYLQFSEWQNELLTEEDAKIGKNYWQEKEFKNIEYAKLYFELSHNHQLDFQPDIYSLALPTDLTRNIADFVILNNTNYHNFFLTCWYILIWRLSKQSEILIHNLYNGRKYEELHETLGLLAKFLPLSCPLTPEFKFAEVLAYISEQHRQGEQYQEYFLEADIRSSQQEWLSLPICFELEGTPETYNADGVEFSIYQKFVCWERFKLKLNCIQQQDSLITEFAYNSHLFTAETIQRLARQFHTLVTSVITNPNVSVGQLEIIDSEERHQLLVEFNNTQTNYPQDKCFHQLFEEQVNQTPHQIAVVFGEQQLTYAELNLRANRLASYLRGLGVKPEVLVGLYIERSSKTLPKASLDNIVAILGILKAGGAYLPLDPALPTAALAYRLQDAGVSVLLTQRSLISKIPADNTQIICLDTDWELINQSNPDNLTTTAKPENLVYAIYTSGSTGNPKAVLVEHRQLVNYIYAIIDRLNLAKNASFATVSTFAADLGNTVIFPSLCTGGCLHIIPQETAADAQALADYFQQHPIDYLKIVPSHLTALLAVAQTALIIPRKSLILGGEASNWQLINQIQKLSPECQIFNHYGPTETTVGALTYSIPQQTQQLSSTVPLGKPLANTLVYVLDEQLQLVPIGVPGELYIGGAGLARGYLNQPELTTARFIQNPFASDSQAILYKTGDKVRYLNDGNLEFLGRSDRQVKIRGFRIELEEIETTIKQHSGVQEVVVTTTEDTNSNKRLVAYIVTTPQFRLIHQNYQAIATVLRNFCVDKLPEYAIPSSFILLKALPLTANGKIDYQALPNPEQTRPELEQLYVAPRTDLERQLAEIWAEILGLEQVGIHDNFFELGGHSLLITQLLAKLRKIFSVELPLKVLFDAPTVADLAAQINNTQIATLDINLDSEVVLDAAIIPATKYIPQSTPPTAILLTGATGFLGAFLLYELLQKTTADIYCLIRAQTNEIATQRLQNHLKSYLLWDESCHQRIIPLIGDLSQPLLGLTADKFAEIAAKIDVIYHNGAFVNFTYPYSQLKAANVLGTQEILRLAAQIKVKPVHFISTIGVVNAADSNLKLIREDTPINHGKNVSSGYTQSKWVAENLVQIAGDRGIPISIYRPGRISGNSQTGVCNIDDHTFRMIRGCIQLGSVPNDDTMVNLTPVDYASQAIIYLSQQPTSLGKVFHIINPQPLAWEEVVNSIISFGYPLQAIDYPEWRFKLLKEIERSPNNPLSPLVATLTHKESQNTNTEDSPIQQIDMQNTLTGLAETTITCPPLNQHLLNTYLSYLIHNSFLKNPPNHS</sequence>
<dbReference type="Gene3D" id="1.10.1200.10">
    <property type="entry name" value="ACP-like"/>
    <property type="match status" value="1"/>
</dbReference>
<dbReference type="Gene3D" id="3.30.559.10">
    <property type="entry name" value="Chloramphenicol acetyltransferase-like domain"/>
    <property type="match status" value="1"/>
</dbReference>
<dbReference type="Pfam" id="PF13193">
    <property type="entry name" value="AMP-binding_C"/>
    <property type="match status" value="1"/>
</dbReference>
<reference evidence="6 7" key="1">
    <citation type="journal article" date="2020" name="ISME J.">
        <title>Comparative genomics reveals insights into cyanobacterial evolution and habitat adaptation.</title>
        <authorList>
            <person name="Chen M.Y."/>
            <person name="Teng W.K."/>
            <person name="Zhao L."/>
            <person name="Hu C.X."/>
            <person name="Zhou Y.K."/>
            <person name="Han B.P."/>
            <person name="Song L.R."/>
            <person name="Shu W.S."/>
        </authorList>
    </citation>
    <scope>NUCLEOTIDE SEQUENCE [LARGE SCALE GENOMIC DNA]</scope>
    <source>
        <strain evidence="6 7">FACHB-288</strain>
    </source>
</reference>
<name>A0ABR8AIJ0_9CYAN</name>
<dbReference type="CDD" id="cd05930">
    <property type="entry name" value="A_NRPS"/>
    <property type="match status" value="1"/>
</dbReference>
<dbReference type="Proteomes" id="UP000658514">
    <property type="component" value="Unassembled WGS sequence"/>
</dbReference>
<protein>
    <submittedName>
        <fullName evidence="6">Amino acid adenylation domain-containing protein</fullName>
    </submittedName>
</protein>
<dbReference type="InterPro" id="IPR020806">
    <property type="entry name" value="PKS_PP-bd"/>
</dbReference>
<evidence type="ECO:0000256" key="2">
    <source>
        <dbReference type="ARBA" id="ARBA00022450"/>
    </source>
</evidence>
<keyword evidence="7" id="KW-1185">Reference proteome</keyword>
<dbReference type="Pfam" id="PF00550">
    <property type="entry name" value="PP-binding"/>
    <property type="match status" value="1"/>
</dbReference>
<dbReference type="InterPro" id="IPR000873">
    <property type="entry name" value="AMP-dep_synth/lig_dom"/>
</dbReference>
<dbReference type="EMBL" id="JACJQH010000067">
    <property type="protein sequence ID" value="MBD2199771.1"/>
    <property type="molecule type" value="Genomic_DNA"/>
</dbReference>
<dbReference type="InterPro" id="IPR001242">
    <property type="entry name" value="Condensation_dom"/>
</dbReference>
<dbReference type="Pfam" id="PF00668">
    <property type="entry name" value="Condensation"/>
    <property type="match status" value="1"/>
</dbReference>
<dbReference type="InterPro" id="IPR010071">
    <property type="entry name" value="AA_adenyl_dom"/>
</dbReference>
<comment type="cofactor">
    <cofactor evidence="1">
        <name>pantetheine 4'-phosphate</name>
        <dbReference type="ChEBI" id="CHEBI:47942"/>
    </cofactor>
</comment>
<proteinExistence type="predicted"/>
<dbReference type="NCBIfam" id="TIGR01733">
    <property type="entry name" value="AA-adenyl-dom"/>
    <property type="match status" value="1"/>
</dbReference>
<dbReference type="PANTHER" id="PTHR44845:SF6">
    <property type="entry name" value="BETA-ALANINE-ACTIVATING ENZYME"/>
    <property type="match status" value="1"/>
</dbReference>
<dbReference type="InterPro" id="IPR010080">
    <property type="entry name" value="Thioester_reductase-like_dom"/>
</dbReference>
<dbReference type="Gene3D" id="3.30.559.30">
    <property type="entry name" value="Nonribosomal peptide synthetase, condensation domain"/>
    <property type="match status" value="1"/>
</dbReference>